<sequence length="443" mass="44312">MRSGGAAGGAAARDDGATEGALARGPAAADRAVPRVGLLLVAIVLVGLNLRAPIVGVPPLIPALSAELDLTGSAAGLLTSLPLLCFAVVSPLVVLLVRRLGVDRAVLLSLLLLGLATALRPWGSFGLLLGGTALVGVAITVGNVLVPIAVRRDAGRRTAVVMAASTGSYGVGQGVAAALAVPVANELGWRSAMALLAVPAAVAAVGWLLYVRRRRGIVAPLPTAPQSTAPRSAPGSAARSASSGHKDADRPPVWRVGDAWWLALFFGLQATLFYSASTWLPALLSDEAGTTDELAGTALSLFHLIGIAGTLVVPLLLRALGGAVRSGVVIALAWCAFFVGMAVAPGGWPALVVLGGLAQGAGIGLGMTLIAMRPVDADYGRGLSALVQSAGYAVAAVGPVALGWVHGTSGSWALVMWLCAAGAAVMMLAAVRAGAERAIGAAR</sequence>
<dbReference type="PANTHER" id="PTHR23523">
    <property type="match status" value="1"/>
</dbReference>
<feature type="transmembrane region" description="Helical" evidence="2">
    <location>
        <begin position="294"/>
        <end position="317"/>
    </location>
</feature>
<dbReference type="EMBL" id="BAABBA010000042">
    <property type="protein sequence ID" value="GAA3513173.1"/>
    <property type="molecule type" value="Genomic_DNA"/>
</dbReference>
<dbReference type="Pfam" id="PF07690">
    <property type="entry name" value="MFS_1"/>
    <property type="match status" value="1"/>
</dbReference>
<evidence type="ECO:0000313" key="4">
    <source>
        <dbReference type="Proteomes" id="UP001499841"/>
    </source>
</evidence>
<feature type="transmembrane region" description="Helical" evidence="2">
    <location>
        <begin position="259"/>
        <end position="282"/>
    </location>
</feature>
<comment type="caution">
    <text evidence="3">The sequence shown here is derived from an EMBL/GenBank/DDBJ whole genome shotgun (WGS) entry which is preliminary data.</text>
</comment>
<proteinExistence type="predicted"/>
<organism evidence="3 4">
    <name type="scientific">Georgenia daeguensis</name>
    <dbReference type="NCBI Taxonomy" id="908355"/>
    <lineage>
        <taxon>Bacteria</taxon>
        <taxon>Bacillati</taxon>
        <taxon>Actinomycetota</taxon>
        <taxon>Actinomycetes</taxon>
        <taxon>Micrococcales</taxon>
        <taxon>Bogoriellaceae</taxon>
        <taxon>Georgenia</taxon>
    </lineage>
</organism>
<feature type="transmembrane region" description="Helical" evidence="2">
    <location>
        <begin position="104"/>
        <end position="122"/>
    </location>
</feature>
<feature type="transmembrane region" description="Helical" evidence="2">
    <location>
        <begin position="128"/>
        <end position="148"/>
    </location>
</feature>
<accession>A0ABP6UMK1</accession>
<evidence type="ECO:0000256" key="1">
    <source>
        <dbReference type="SAM" id="MobiDB-lite"/>
    </source>
</evidence>
<feature type="transmembrane region" description="Helical" evidence="2">
    <location>
        <begin position="36"/>
        <end position="54"/>
    </location>
</feature>
<feature type="transmembrane region" description="Helical" evidence="2">
    <location>
        <begin position="350"/>
        <end position="371"/>
    </location>
</feature>
<keyword evidence="2" id="KW-0472">Membrane</keyword>
<dbReference type="RefSeq" id="WP_345045484.1">
    <property type="nucleotide sequence ID" value="NZ_BAABBA010000042.1"/>
</dbReference>
<feature type="transmembrane region" description="Helical" evidence="2">
    <location>
        <begin position="187"/>
        <end position="210"/>
    </location>
</feature>
<dbReference type="InterPro" id="IPR036259">
    <property type="entry name" value="MFS_trans_sf"/>
</dbReference>
<feature type="transmembrane region" description="Helical" evidence="2">
    <location>
        <begin position="74"/>
        <end position="97"/>
    </location>
</feature>
<keyword evidence="2" id="KW-1133">Transmembrane helix</keyword>
<feature type="transmembrane region" description="Helical" evidence="2">
    <location>
        <begin position="411"/>
        <end position="431"/>
    </location>
</feature>
<reference evidence="4" key="1">
    <citation type="journal article" date="2019" name="Int. J. Syst. Evol. Microbiol.">
        <title>The Global Catalogue of Microorganisms (GCM) 10K type strain sequencing project: providing services to taxonomists for standard genome sequencing and annotation.</title>
        <authorList>
            <consortium name="The Broad Institute Genomics Platform"/>
            <consortium name="The Broad Institute Genome Sequencing Center for Infectious Disease"/>
            <person name="Wu L."/>
            <person name="Ma J."/>
        </authorList>
    </citation>
    <scope>NUCLEOTIDE SEQUENCE [LARGE SCALE GENOMIC DNA]</scope>
    <source>
        <strain evidence="4">JCM 17459</strain>
    </source>
</reference>
<dbReference type="PANTHER" id="PTHR23523:SF2">
    <property type="entry name" value="2-NITROIMIDAZOLE TRANSPORTER"/>
    <property type="match status" value="1"/>
</dbReference>
<feature type="compositionally biased region" description="Low complexity" evidence="1">
    <location>
        <begin position="229"/>
        <end position="243"/>
    </location>
</feature>
<dbReference type="Gene3D" id="1.20.1250.20">
    <property type="entry name" value="MFS general substrate transporter like domains"/>
    <property type="match status" value="2"/>
</dbReference>
<dbReference type="SUPFAM" id="SSF103473">
    <property type="entry name" value="MFS general substrate transporter"/>
    <property type="match status" value="1"/>
</dbReference>
<protein>
    <submittedName>
        <fullName evidence="3">MFS transporter</fullName>
    </submittedName>
</protein>
<dbReference type="Proteomes" id="UP001499841">
    <property type="component" value="Unassembled WGS sequence"/>
</dbReference>
<feature type="transmembrane region" description="Helical" evidence="2">
    <location>
        <begin position="324"/>
        <end position="344"/>
    </location>
</feature>
<feature type="region of interest" description="Disordered" evidence="1">
    <location>
        <begin position="222"/>
        <end position="249"/>
    </location>
</feature>
<feature type="transmembrane region" description="Helical" evidence="2">
    <location>
        <begin position="383"/>
        <end position="405"/>
    </location>
</feature>
<keyword evidence="2" id="KW-0812">Transmembrane</keyword>
<evidence type="ECO:0000313" key="3">
    <source>
        <dbReference type="EMBL" id="GAA3513173.1"/>
    </source>
</evidence>
<feature type="transmembrane region" description="Helical" evidence="2">
    <location>
        <begin position="160"/>
        <end position="181"/>
    </location>
</feature>
<gene>
    <name evidence="3" type="ORF">GCM10022262_41330</name>
</gene>
<dbReference type="InterPro" id="IPR052524">
    <property type="entry name" value="MFS_Cyanate_Porter"/>
</dbReference>
<name>A0ABP6UMK1_9MICO</name>
<evidence type="ECO:0000256" key="2">
    <source>
        <dbReference type="SAM" id="Phobius"/>
    </source>
</evidence>
<dbReference type="InterPro" id="IPR011701">
    <property type="entry name" value="MFS"/>
</dbReference>
<keyword evidence="4" id="KW-1185">Reference proteome</keyword>